<feature type="compositionally biased region" description="Polar residues" evidence="1">
    <location>
        <begin position="66"/>
        <end position="78"/>
    </location>
</feature>
<evidence type="ECO:0000313" key="3">
    <source>
        <dbReference type="Proteomes" id="UP000023623"/>
    </source>
</evidence>
<dbReference type="Proteomes" id="UP000023623">
    <property type="component" value="Unassembled WGS sequence"/>
</dbReference>
<gene>
    <name evidence="2" type="ORF">H105_06202</name>
</gene>
<dbReference type="HOGENOM" id="CLU_2279472_0_0_1"/>
<feature type="region of interest" description="Disordered" evidence="1">
    <location>
        <begin position="54"/>
        <end position="79"/>
    </location>
</feature>
<evidence type="ECO:0000256" key="1">
    <source>
        <dbReference type="SAM" id="MobiDB-lite"/>
    </source>
</evidence>
<dbReference type="EMBL" id="KK208897">
    <property type="protein sequence ID" value="EZF71537.1"/>
    <property type="molecule type" value="Genomic_DNA"/>
</dbReference>
<proteinExistence type="predicted"/>
<reference evidence="2 3" key="1">
    <citation type="submission" date="2014-02" db="EMBL/GenBank/DDBJ databases">
        <title>The Genome Sequence of Trichophyton rubrum (morphotype soudanense) CBS 452.61.</title>
        <authorList>
            <consortium name="The Broad Institute Genomics Platform"/>
            <person name="Cuomo C.A."/>
            <person name="White T.C."/>
            <person name="Graser Y."/>
            <person name="Martinez-Rossi N."/>
            <person name="Heitman J."/>
            <person name="Young S.K."/>
            <person name="Zeng Q."/>
            <person name="Gargeya S."/>
            <person name="Abouelleil A."/>
            <person name="Alvarado L."/>
            <person name="Chapman S.B."/>
            <person name="Gainer-Dewar J."/>
            <person name="Goldberg J."/>
            <person name="Griggs A."/>
            <person name="Gujja S."/>
            <person name="Hansen M."/>
            <person name="Howarth C."/>
            <person name="Imamovic A."/>
            <person name="Larimer J."/>
            <person name="Martinez D."/>
            <person name="Murphy C."/>
            <person name="Pearson M.D."/>
            <person name="Persinoti G."/>
            <person name="Poon T."/>
            <person name="Priest M."/>
            <person name="Roberts A.D."/>
            <person name="Saif S."/>
            <person name="Shea T.D."/>
            <person name="Sykes S.N."/>
            <person name="Wortman J."/>
            <person name="Nusbaum C."/>
            <person name="Birren B."/>
        </authorList>
    </citation>
    <scope>NUCLEOTIDE SEQUENCE [LARGE SCALE GENOMIC DNA]</scope>
    <source>
        <strain evidence="2 3">CBS 452.61</strain>
    </source>
</reference>
<sequence>MASIYKADDGEYRYIVLNIPIDGSRGTDRHTDTRKDVRYIDVHAQDKQIVFRTAGATRARDPGQTADINPNPRSSTGSLCRRILCASSTPYSSIMEKRDGGP</sequence>
<evidence type="ECO:0000313" key="2">
    <source>
        <dbReference type="EMBL" id="EZF71537.1"/>
    </source>
</evidence>
<organism evidence="2 3">
    <name type="scientific">Trichophyton soudanense CBS 452.61</name>
    <dbReference type="NCBI Taxonomy" id="1215331"/>
    <lineage>
        <taxon>Eukaryota</taxon>
        <taxon>Fungi</taxon>
        <taxon>Dikarya</taxon>
        <taxon>Ascomycota</taxon>
        <taxon>Pezizomycotina</taxon>
        <taxon>Eurotiomycetes</taxon>
        <taxon>Eurotiomycetidae</taxon>
        <taxon>Onygenales</taxon>
        <taxon>Arthrodermataceae</taxon>
        <taxon>Trichophyton</taxon>
    </lineage>
</organism>
<keyword evidence="3" id="KW-1185">Reference proteome</keyword>
<accession>A0A022XLH2</accession>
<name>A0A022XLH2_TRISD</name>
<dbReference type="AlphaFoldDB" id="A0A022XLH2"/>
<protein>
    <submittedName>
        <fullName evidence="2">Uncharacterized protein</fullName>
    </submittedName>
</protein>